<evidence type="ECO:0000313" key="2">
    <source>
        <dbReference type="Proteomes" id="UP000314294"/>
    </source>
</evidence>
<protein>
    <submittedName>
        <fullName evidence="1">Uncharacterized protein</fullName>
    </submittedName>
</protein>
<dbReference type="AlphaFoldDB" id="A0A4Z2HBH0"/>
<comment type="caution">
    <text evidence="1">The sequence shown here is derived from an EMBL/GenBank/DDBJ whole genome shotgun (WGS) entry which is preliminary data.</text>
</comment>
<gene>
    <name evidence="1" type="ORF">EYF80_027214</name>
</gene>
<evidence type="ECO:0000313" key="1">
    <source>
        <dbReference type="EMBL" id="TNN62615.1"/>
    </source>
</evidence>
<organism evidence="1 2">
    <name type="scientific">Liparis tanakae</name>
    <name type="common">Tanaka's snailfish</name>
    <dbReference type="NCBI Taxonomy" id="230148"/>
    <lineage>
        <taxon>Eukaryota</taxon>
        <taxon>Metazoa</taxon>
        <taxon>Chordata</taxon>
        <taxon>Craniata</taxon>
        <taxon>Vertebrata</taxon>
        <taxon>Euteleostomi</taxon>
        <taxon>Actinopterygii</taxon>
        <taxon>Neopterygii</taxon>
        <taxon>Teleostei</taxon>
        <taxon>Neoteleostei</taxon>
        <taxon>Acanthomorphata</taxon>
        <taxon>Eupercaria</taxon>
        <taxon>Perciformes</taxon>
        <taxon>Cottioidei</taxon>
        <taxon>Cottales</taxon>
        <taxon>Liparidae</taxon>
        <taxon>Liparis</taxon>
    </lineage>
</organism>
<proteinExistence type="predicted"/>
<sequence length="101" mass="11280">MLRRLSQPPPGSTSSAVMERLEEARHCLSQLVGRLMGTEEQTWRRERARRVSATFMMTLPAVLNPDSFLLLRFTTTTATMTTSAIMPISPKANPAFSPPDM</sequence>
<accession>A0A4Z2HBH0</accession>
<name>A0A4Z2HBH0_9TELE</name>
<dbReference type="Proteomes" id="UP000314294">
    <property type="component" value="Unassembled WGS sequence"/>
</dbReference>
<dbReference type="EMBL" id="SRLO01000290">
    <property type="protein sequence ID" value="TNN62615.1"/>
    <property type="molecule type" value="Genomic_DNA"/>
</dbReference>
<reference evidence="1 2" key="1">
    <citation type="submission" date="2019-03" db="EMBL/GenBank/DDBJ databases">
        <title>First draft genome of Liparis tanakae, snailfish: a comprehensive survey of snailfish specific genes.</title>
        <authorList>
            <person name="Kim W."/>
            <person name="Song I."/>
            <person name="Jeong J.-H."/>
            <person name="Kim D."/>
            <person name="Kim S."/>
            <person name="Ryu S."/>
            <person name="Song J.Y."/>
            <person name="Lee S.K."/>
        </authorList>
    </citation>
    <scope>NUCLEOTIDE SEQUENCE [LARGE SCALE GENOMIC DNA]</scope>
    <source>
        <tissue evidence="1">Muscle</tissue>
    </source>
</reference>
<keyword evidence="2" id="KW-1185">Reference proteome</keyword>